<dbReference type="PROSITE" id="PS00059">
    <property type="entry name" value="ADH_ZINC"/>
    <property type="match status" value="1"/>
</dbReference>
<evidence type="ECO:0000256" key="3">
    <source>
        <dbReference type="ARBA" id="ARBA00022833"/>
    </source>
</evidence>
<evidence type="ECO:0000259" key="6">
    <source>
        <dbReference type="SMART" id="SM00829"/>
    </source>
</evidence>
<dbReference type="STRING" id="178356.SAMN05216269_10394"/>
<dbReference type="CDD" id="cd05283">
    <property type="entry name" value="CAD1"/>
    <property type="match status" value="1"/>
</dbReference>
<evidence type="ECO:0000256" key="1">
    <source>
        <dbReference type="ARBA" id="ARBA00001947"/>
    </source>
</evidence>
<keyword evidence="4" id="KW-0560">Oxidoreductase</keyword>
<dbReference type="Pfam" id="PF08240">
    <property type="entry name" value="ADH_N"/>
    <property type="match status" value="1"/>
</dbReference>
<dbReference type="SMART" id="SM00829">
    <property type="entry name" value="PKS_ER"/>
    <property type="match status" value="1"/>
</dbReference>
<dbReference type="Pfam" id="PF00107">
    <property type="entry name" value="ADH_zinc_N"/>
    <property type="match status" value="1"/>
</dbReference>
<dbReference type="GO" id="GO:0008270">
    <property type="term" value="F:zinc ion binding"/>
    <property type="evidence" value="ECO:0007669"/>
    <property type="project" value="InterPro"/>
</dbReference>
<dbReference type="FunFam" id="3.40.50.720:FF:000022">
    <property type="entry name" value="Cinnamyl alcohol dehydrogenase"/>
    <property type="match status" value="1"/>
</dbReference>
<name>A0A1M7GWR5_9FLAO</name>
<dbReference type="SUPFAM" id="SSF51735">
    <property type="entry name" value="NAD(P)-binding Rossmann-fold domains"/>
    <property type="match status" value="1"/>
</dbReference>
<keyword evidence="3 5" id="KW-0862">Zinc</keyword>
<evidence type="ECO:0000256" key="5">
    <source>
        <dbReference type="RuleBase" id="RU361277"/>
    </source>
</evidence>
<dbReference type="EMBL" id="FRCL01000003">
    <property type="protein sequence ID" value="SHM20771.1"/>
    <property type="molecule type" value="Genomic_DNA"/>
</dbReference>
<keyword evidence="8" id="KW-1185">Reference proteome</keyword>
<gene>
    <name evidence="7" type="ORF">SAMN05216269_10394</name>
</gene>
<dbReference type="InterPro" id="IPR020843">
    <property type="entry name" value="ER"/>
</dbReference>
<evidence type="ECO:0000256" key="2">
    <source>
        <dbReference type="ARBA" id="ARBA00022723"/>
    </source>
</evidence>
<protein>
    <submittedName>
        <fullName evidence="7">Uncharacterized zinc-type alcohol dehydrogenase-like protein</fullName>
    </submittedName>
</protein>
<dbReference type="Gene3D" id="3.90.180.10">
    <property type="entry name" value="Medium-chain alcohol dehydrogenases, catalytic domain"/>
    <property type="match status" value="1"/>
</dbReference>
<evidence type="ECO:0000256" key="4">
    <source>
        <dbReference type="ARBA" id="ARBA00023002"/>
    </source>
</evidence>
<accession>A0A1M7GWR5</accession>
<keyword evidence="2 5" id="KW-0479">Metal-binding</keyword>
<proteinExistence type="inferred from homology"/>
<dbReference type="InterPro" id="IPR047109">
    <property type="entry name" value="CAD-like"/>
</dbReference>
<dbReference type="Proteomes" id="UP000184092">
    <property type="component" value="Unassembled WGS sequence"/>
</dbReference>
<feature type="domain" description="Enoyl reductase (ER)" evidence="6">
    <location>
        <begin position="58"/>
        <end position="387"/>
    </location>
</feature>
<dbReference type="GO" id="GO:0008106">
    <property type="term" value="F:alcohol dehydrogenase (NADP+) activity"/>
    <property type="evidence" value="ECO:0007669"/>
    <property type="project" value="UniProtKB-ARBA"/>
</dbReference>
<comment type="cofactor">
    <cofactor evidence="1 5">
        <name>Zn(2+)</name>
        <dbReference type="ChEBI" id="CHEBI:29105"/>
    </cofactor>
</comment>
<dbReference type="PANTHER" id="PTHR42683">
    <property type="entry name" value="ALDEHYDE REDUCTASE"/>
    <property type="match status" value="1"/>
</dbReference>
<dbReference type="InterPro" id="IPR013154">
    <property type="entry name" value="ADH-like_N"/>
</dbReference>
<evidence type="ECO:0000313" key="8">
    <source>
        <dbReference type="Proteomes" id="UP000184092"/>
    </source>
</evidence>
<sequence>MLDSFYNFFMDYLEHVTSLNFILFFTKCITTSSNKRINFIKKIIIMIQTKGYAVQDAKTDLAPWDFERREVGPHDVQFDIQFCGVCHSDLHQIKDDWGGSIFPMVPGHEIVGKVIKVGSHVKKFKVGDLAGTGCLVDSCRTCENCQEGLEQFCINGSTATYNSLEQDHKTPTYGGYSNTIVVHEDFVLHVSDKLDLAAVAPLLCAGITTYSPLRHWKVGKGHKLAVLGLGGLGHMAVKFGVAFGAEVTVLSTSPEKEADALKLGAHKFVVTKDAEQLKSVTGYFDFILDTVSAPHDLNLYLSLLRRDGVHICVGVPPTPYEVHAFSLIGGRKSLVGSLIGGLPETQEMLDYCAEHGIVSEIEMIDIKNINDAYDRMTKGDVRYRFVIDMATL</sequence>
<dbReference type="AlphaFoldDB" id="A0A1M7GWR5"/>
<dbReference type="InterPro" id="IPR036291">
    <property type="entry name" value="NAD(P)-bd_dom_sf"/>
</dbReference>
<dbReference type="SUPFAM" id="SSF50129">
    <property type="entry name" value="GroES-like"/>
    <property type="match status" value="1"/>
</dbReference>
<dbReference type="Gene3D" id="3.40.50.720">
    <property type="entry name" value="NAD(P)-binding Rossmann-like Domain"/>
    <property type="match status" value="1"/>
</dbReference>
<dbReference type="InterPro" id="IPR011032">
    <property type="entry name" value="GroES-like_sf"/>
</dbReference>
<comment type="similarity">
    <text evidence="5">Belongs to the zinc-containing alcohol dehydrogenase family.</text>
</comment>
<reference evidence="8" key="1">
    <citation type="submission" date="2016-11" db="EMBL/GenBank/DDBJ databases">
        <authorList>
            <person name="Varghese N."/>
            <person name="Submissions S."/>
        </authorList>
    </citation>
    <scope>NUCLEOTIDE SEQUENCE [LARGE SCALE GENOMIC DNA]</scope>
    <source>
        <strain evidence="8">CGMCC 1.2749</strain>
    </source>
</reference>
<dbReference type="InterPro" id="IPR013149">
    <property type="entry name" value="ADH-like_C"/>
</dbReference>
<evidence type="ECO:0000313" key="7">
    <source>
        <dbReference type="EMBL" id="SHM20771.1"/>
    </source>
</evidence>
<dbReference type="InterPro" id="IPR002328">
    <property type="entry name" value="ADH_Zn_CS"/>
</dbReference>
<organism evidence="7 8">
    <name type="scientific">Flavobacterium xinjiangense</name>
    <dbReference type="NCBI Taxonomy" id="178356"/>
    <lineage>
        <taxon>Bacteria</taxon>
        <taxon>Pseudomonadati</taxon>
        <taxon>Bacteroidota</taxon>
        <taxon>Flavobacteriia</taxon>
        <taxon>Flavobacteriales</taxon>
        <taxon>Flavobacteriaceae</taxon>
        <taxon>Flavobacterium</taxon>
    </lineage>
</organism>